<dbReference type="Pfam" id="PF19068">
    <property type="entry name" value="DUF5764"/>
    <property type="match status" value="1"/>
</dbReference>
<protein>
    <submittedName>
        <fullName evidence="1">Uncharacterized protein</fullName>
    </submittedName>
</protein>
<reference evidence="1" key="1">
    <citation type="journal article" date="2020" name="Nature">
        <title>Giant virus diversity and host interactions through global metagenomics.</title>
        <authorList>
            <person name="Schulz F."/>
            <person name="Roux S."/>
            <person name="Paez-Espino D."/>
            <person name="Jungbluth S."/>
            <person name="Walsh D.A."/>
            <person name="Denef V.J."/>
            <person name="McMahon K.D."/>
            <person name="Konstantinidis K.T."/>
            <person name="Eloe-Fadrosh E.A."/>
            <person name="Kyrpides N.C."/>
            <person name="Woyke T."/>
        </authorList>
    </citation>
    <scope>NUCLEOTIDE SEQUENCE</scope>
    <source>
        <strain evidence="1">GVMAG-M-3300023174-5</strain>
    </source>
</reference>
<dbReference type="InterPro" id="IPR043913">
    <property type="entry name" value="DUF5764"/>
</dbReference>
<sequence>MDDFNVGSLHESKNEWGARLLTIMTPLIIEGFKSIFEEANKLCRENNETDKYLMTFQNFVSRIPKWNPTIIENERKRICDRSGCGYLEDLVTCVHIIQLKLLTAMRAGNKQKKIDINIPKLDDFIHKTYIHVARKVYKNVYLFEIDIPPLQMQKNHRELEVIVQECILNAVRESIPVENILRAYMDESVEEDVVEEIKEQFIETPKEKEENEINTKVEELIVKQEAGRLSFNNVDLVKDSNNNVEVVNAPKDVDVLEQISVLRNEQRRLESSEDDDSNERLQISEQSVDLGPMDVHVIDPPGVELLPDLLIDDIEVLV</sequence>
<dbReference type="AlphaFoldDB" id="A0A6C0DSA0"/>
<organism evidence="1">
    <name type="scientific">viral metagenome</name>
    <dbReference type="NCBI Taxonomy" id="1070528"/>
    <lineage>
        <taxon>unclassified sequences</taxon>
        <taxon>metagenomes</taxon>
        <taxon>organismal metagenomes</taxon>
    </lineage>
</organism>
<proteinExistence type="predicted"/>
<dbReference type="EMBL" id="MN739669">
    <property type="protein sequence ID" value="QHT19846.1"/>
    <property type="molecule type" value="Genomic_DNA"/>
</dbReference>
<name>A0A6C0DSA0_9ZZZZ</name>
<evidence type="ECO:0000313" key="1">
    <source>
        <dbReference type="EMBL" id="QHT19846.1"/>
    </source>
</evidence>
<accession>A0A6C0DSA0</accession>